<evidence type="ECO:0000313" key="4">
    <source>
        <dbReference type="EMBL" id="XFO73934.1"/>
    </source>
</evidence>
<evidence type="ECO:0008006" key="6">
    <source>
        <dbReference type="Google" id="ProtNLM"/>
    </source>
</evidence>
<evidence type="ECO:0000313" key="5">
    <source>
        <dbReference type="Proteomes" id="UP000216052"/>
    </source>
</evidence>
<evidence type="ECO:0000259" key="2">
    <source>
        <dbReference type="Pfam" id="PF26078"/>
    </source>
</evidence>
<keyword evidence="5" id="KW-1185">Reference proteome</keyword>
<comment type="similarity">
    <text evidence="1">Belongs to the Mu gp47/PBSX XkdT family.</text>
</comment>
<evidence type="ECO:0000256" key="1">
    <source>
        <dbReference type="ARBA" id="ARBA00038087"/>
    </source>
</evidence>
<dbReference type="EMBL" id="CP155571">
    <property type="protein sequence ID" value="XFO73934.1"/>
    <property type="molecule type" value="Genomic_DNA"/>
</dbReference>
<accession>A0ABZ3J7A4</accession>
<feature type="domain" description="Baseplate J-like C-terminal" evidence="3">
    <location>
        <begin position="261"/>
        <end position="343"/>
    </location>
</feature>
<dbReference type="Proteomes" id="UP000216052">
    <property type="component" value="Chromosome"/>
</dbReference>
<protein>
    <recommendedName>
        <fullName evidence="6">Baseplate J-like protein</fullName>
    </recommendedName>
</protein>
<sequence>MYESMTYEIILQRMLARVPDTLDKREGSVIYDALSPAALELALMYIELDVNLKLGFADTSNGNYLAMRTTEMGIDRNAAVYALRKGFFYAANNVPMDVDIGARFTIDTLNYIVVEKITTGQFKLQCETAGEIGNIPFGNMVPVEHIDSLVKAELADIITPGEDEETDDSLRDRYHFRVRQPITSGNIYHYKEWAREVAGVGDAKVFPLWNGNGTVKVAIADSDMKPAIPALVTTVAEYIETVHPIGATVTVVSATGKPLVIAAKVILAAGYSLQSVYDSFYTAVQSYLKDIAFDSTYVSYARIGTLLLSVAGVDDYSDLTINGVAGNITLAGEEIPVLGSIDLEV</sequence>
<dbReference type="Pfam" id="PF26079">
    <property type="entry name" value="Baseplate_J_C"/>
    <property type="match status" value="1"/>
</dbReference>
<name>A0ABZ3J7A4_SPOA4</name>
<dbReference type="InterPro" id="IPR058530">
    <property type="entry name" value="Baseplate_J-like_C"/>
</dbReference>
<reference evidence="4" key="1">
    <citation type="submission" date="2024-05" db="EMBL/GenBank/DDBJ databases">
        <title>Isolation and characterization of Sporomusa carbonis sp. nov., a carboxydotrophic hydrogenogen in the genus of Sporomusa isolated from a charcoal burning pile.</title>
        <authorList>
            <person name="Boeer T."/>
            <person name="Rosenbaum F."/>
            <person name="Eysell L."/>
            <person name="Mueller V."/>
            <person name="Daniel R."/>
            <person name="Poehlein A."/>
        </authorList>
    </citation>
    <scope>NUCLEOTIDE SEQUENCE [LARGE SCALE GENOMIC DNA]</scope>
    <source>
        <strain evidence="4">DSM 3132</strain>
    </source>
</reference>
<evidence type="ECO:0000259" key="3">
    <source>
        <dbReference type="Pfam" id="PF26079"/>
    </source>
</evidence>
<feature type="domain" description="Baseplate J-like central" evidence="2">
    <location>
        <begin position="183"/>
        <end position="253"/>
    </location>
</feature>
<proteinExistence type="inferred from homology"/>
<dbReference type="PANTHER" id="PTHR37829">
    <property type="entry name" value="PHAGE-LIKE ELEMENT PBSX PROTEIN XKDT"/>
    <property type="match status" value="1"/>
</dbReference>
<dbReference type="InterPro" id="IPR058531">
    <property type="entry name" value="Baseplate_J_M"/>
</dbReference>
<dbReference type="Pfam" id="PF26078">
    <property type="entry name" value="Baseplate_J_M"/>
    <property type="match status" value="1"/>
</dbReference>
<gene>
    <name evidence="4" type="ORF">SPACI_040420</name>
</gene>
<dbReference type="PANTHER" id="PTHR37829:SF3">
    <property type="entry name" value="PROTEIN JAYE-RELATED"/>
    <property type="match status" value="1"/>
</dbReference>
<dbReference type="InterPro" id="IPR052399">
    <property type="entry name" value="Phage_Baseplate_Assmbl_Protein"/>
</dbReference>
<organism evidence="4 5">
    <name type="scientific">Sporomusa acidovorans (strain ATCC 49682 / DSM 3132 / Mol)</name>
    <dbReference type="NCBI Taxonomy" id="1123286"/>
    <lineage>
        <taxon>Bacteria</taxon>
        <taxon>Bacillati</taxon>
        <taxon>Bacillota</taxon>
        <taxon>Negativicutes</taxon>
        <taxon>Selenomonadales</taxon>
        <taxon>Sporomusaceae</taxon>
        <taxon>Sporomusa</taxon>
    </lineage>
</organism>